<evidence type="ECO:0000256" key="1">
    <source>
        <dbReference type="SAM" id="MobiDB-lite"/>
    </source>
</evidence>
<organism evidence="3 4">
    <name type="scientific">Mesorhabditis belari</name>
    <dbReference type="NCBI Taxonomy" id="2138241"/>
    <lineage>
        <taxon>Eukaryota</taxon>
        <taxon>Metazoa</taxon>
        <taxon>Ecdysozoa</taxon>
        <taxon>Nematoda</taxon>
        <taxon>Chromadorea</taxon>
        <taxon>Rhabditida</taxon>
        <taxon>Rhabditina</taxon>
        <taxon>Rhabditomorpha</taxon>
        <taxon>Rhabditoidea</taxon>
        <taxon>Rhabditidae</taxon>
        <taxon>Mesorhabditinae</taxon>
        <taxon>Mesorhabditis</taxon>
    </lineage>
</organism>
<dbReference type="GO" id="GO:0006303">
    <property type="term" value="P:double-strand break repair via nonhomologous end joining"/>
    <property type="evidence" value="ECO:0007669"/>
    <property type="project" value="TreeGrafter"/>
</dbReference>
<dbReference type="GO" id="GO:0046975">
    <property type="term" value="F:histone H3K36 methyltransferase activity"/>
    <property type="evidence" value="ECO:0007669"/>
    <property type="project" value="TreeGrafter"/>
</dbReference>
<feature type="region of interest" description="Disordered" evidence="1">
    <location>
        <begin position="241"/>
        <end position="292"/>
    </location>
</feature>
<dbReference type="GO" id="GO:0005634">
    <property type="term" value="C:nucleus"/>
    <property type="evidence" value="ECO:0007669"/>
    <property type="project" value="TreeGrafter"/>
</dbReference>
<dbReference type="GO" id="GO:0000014">
    <property type="term" value="F:single-stranded DNA endodeoxyribonuclease activity"/>
    <property type="evidence" value="ECO:0007669"/>
    <property type="project" value="TreeGrafter"/>
</dbReference>
<dbReference type="InterPro" id="IPR036388">
    <property type="entry name" value="WH-like_DNA-bd_sf"/>
</dbReference>
<dbReference type="PANTHER" id="PTHR46060:SF2">
    <property type="entry name" value="HISTONE-LYSINE N-METHYLTRANSFERASE SETMAR"/>
    <property type="match status" value="1"/>
</dbReference>
<dbReference type="Pfam" id="PF17906">
    <property type="entry name" value="HTH_48"/>
    <property type="match status" value="1"/>
</dbReference>
<keyword evidence="3" id="KW-1185">Reference proteome</keyword>
<accession>A0AAF3E9R7</accession>
<dbReference type="GO" id="GO:0000729">
    <property type="term" value="P:DNA double-strand break processing"/>
    <property type="evidence" value="ECO:0007669"/>
    <property type="project" value="TreeGrafter"/>
</dbReference>
<dbReference type="PANTHER" id="PTHR46060">
    <property type="entry name" value="MARINER MOS1 TRANSPOSASE-LIKE PROTEIN"/>
    <property type="match status" value="1"/>
</dbReference>
<sequence length="621" mass="70219">MRVDNHIHLRHIMLYHFEKGWSAAESFRDLKELFGQGTIGRATVYEWFDRFKSGNTSVDDEPGRGRPSEFDDKALLEAVEEDESLTTRMLADEFNVDQSTIVRHLKKLGKLLGPLQQPFSGAPLFPQSNGQLAGLSFLLPPNRQLSDGVDSSLLQPLRQGNVKKPNLSVLSPLPTPYPPTQTIQPKETQRESVELVPPTIERTKVATLSQSITRLDQKFDEKKADQMVAQMLLDSSEFKSNPQIGVSKHRKEDLEKRKAGKSGERSMEMAHGETTLTTTSESHDENSEENARDISINKKEKSVDIQKLFHALGLTTDEKKEIVQRVEQLLKEEIARKILGDMGDKEKPTTTVTPIMISMNTESIPIHVEPIPLARKSVEPIAAIDLITKSPKLMSGLIHIREQKEIRESQPKASTIDKSALVSTKLGTTHEELKNLEAIDKKAMHEVFYETDITGSKPLQTTDTHLSFNRQKQMEDGIGKIRTRRIHHEENEGQEVDTQIPPITAEPLDLREADLVTMGIDSEIDQEEVTTLASTTLATTTEYEPMSNANYLPARIKNQPHLSTAFERLANDYRERLEGTDSVGRLLASFYKDAYIVLRQRDDNSALSRPRRHPQRRNHRN</sequence>
<dbReference type="InterPro" id="IPR041426">
    <property type="entry name" value="Mos1_HTH"/>
</dbReference>
<dbReference type="Proteomes" id="UP000887575">
    <property type="component" value="Unassembled WGS sequence"/>
</dbReference>
<dbReference type="GO" id="GO:0000793">
    <property type="term" value="C:condensed chromosome"/>
    <property type="evidence" value="ECO:0007669"/>
    <property type="project" value="TreeGrafter"/>
</dbReference>
<feature type="compositionally biased region" description="Basic and acidic residues" evidence="1">
    <location>
        <begin position="281"/>
        <end position="292"/>
    </location>
</feature>
<feature type="region of interest" description="Disordered" evidence="1">
    <location>
        <begin position="164"/>
        <end position="193"/>
    </location>
</feature>
<dbReference type="Gene3D" id="1.10.10.10">
    <property type="entry name" value="Winged helix-like DNA-binding domain superfamily/Winged helix DNA-binding domain"/>
    <property type="match status" value="1"/>
</dbReference>
<dbReference type="AlphaFoldDB" id="A0AAF3E9R7"/>
<reference evidence="4" key="1">
    <citation type="submission" date="2024-02" db="UniProtKB">
        <authorList>
            <consortium name="WormBaseParasite"/>
        </authorList>
    </citation>
    <scope>IDENTIFICATION</scope>
</reference>
<protein>
    <recommendedName>
        <fullName evidence="2">Mos1 transposase HTH domain-containing protein</fullName>
    </recommendedName>
</protein>
<dbReference type="GO" id="GO:0035861">
    <property type="term" value="C:site of double-strand break"/>
    <property type="evidence" value="ECO:0007669"/>
    <property type="project" value="TreeGrafter"/>
</dbReference>
<dbReference type="GO" id="GO:0015074">
    <property type="term" value="P:DNA integration"/>
    <property type="evidence" value="ECO:0007669"/>
    <property type="project" value="TreeGrafter"/>
</dbReference>
<dbReference type="GO" id="GO:0044774">
    <property type="term" value="P:mitotic DNA integrity checkpoint signaling"/>
    <property type="evidence" value="ECO:0007669"/>
    <property type="project" value="TreeGrafter"/>
</dbReference>
<feature type="domain" description="Mos1 transposase HTH" evidence="2">
    <location>
        <begin position="6"/>
        <end position="55"/>
    </location>
</feature>
<evidence type="ECO:0000259" key="2">
    <source>
        <dbReference type="Pfam" id="PF17906"/>
    </source>
</evidence>
<dbReference type="GO" id="GO:0003690">
    <property type="term" value="F:double-stranded DNA binding"/>
    <property type="evidence" value="ECO:0007669"/>
    <property type="project" value="TreeGrafter"/>
</dbReference>
<dbReference type="WBParaSite" id="MBELARI_LOCUS10660">
    <property type="protein sequence ID" value="MBELARI_LOCUS10660"/>
    <property type="gene ID" value="MBELARI_LOCUS10660"/>
</dbReference>
<proteinExistence type="predicted"/>
<feature type="compositionally biased region" description="Basic and acidic residues" evidence="1">
    <location>
        <begin position="250"/>
        <end position="271"/>
    </location>
</feature>
<dbReference type="InterPro" id="IPR052709">
    <property type="entry name" value="Transposase-MT_Hybrid"/>
</dbReference>
<evidence type="ECO:0000313" key="4">
    <source>
        <dbReference type="WBParaSite" id="MBELARI_LOCUS10660"/>
    </source>
</evidence>
<dbReference type="GO" id="GO:0031297">
    <property type="term" value="P:replication fork processing"/>
    <property type="evidence" value="ECO:0007669"/>
    <property type="project" value="TreeGrafter"/>
</dbReference>
<dbReference type="GO" id="GO:0003697">
    <property type="term" value="F:single-stranded DNA binding"/>
    <property type="evidence" value="ECO:0007669"/>
    <property type="project" value="TreeGrafter"/>
</dbReference>
<dbReference type="GO" id="GO:0042800">
    <property type="term" value="F:histone H3K4 methyltransferase activity"/>
    <property type="evidence" value="ECO:0007669"/>
    <property type="project" value="TreeGrafter"/>
</dbReference>
<name>A0AAF3E9R7_9BILA</name>
<evidence type="ECO:0000313" key="3">
    <source>
        <dbReference type="Proteomes" id="UP000887575"/>
    </source>
</evidence>
<dbReference type="GO" id="GO:0044547">
    <property type="term" value="F:DNA topoisomerase binding"/>
    <property type="evidence" value="ECO:0007669"/>
    <property type="project" value="TreeGrafter"/>
</dbReference>
<dbReference type="Gene3D" id="1.10.10.1450">
    <property type="match status" value="1"/>
</dbReference>